<gene>
    <name evidence="2" type="ORF">Pan216_51910</name>
</gene>
<dbReference type="KEGG" id="knv:Pan216_51910"/>
<dbReference type="AlphaFoldDB" id="A0A518BBF7"/>
<dbReference type="RefSeq" id="WP_145262411.1">
    <property type="nucleotide sequence ID" value="NZ_CP036279.1"/>
</dbReference>
<evidence type="ECO:0000313" key="2">
    <source>
        <dbReference type="EMBL" id="QDU64302.1"/>
    </source>
</evidence>
<dbReference type="OrthoDB" id="261597at2"/>
<feature type="transmembrane region" description="Helical" evidence="1">
    <location>
        <begin position="63"/>
        <end position="81"/>
    </location>
</feature>
<dbReference type="PANTHER" id="PTHR34351">
    <property type="entry name" value="SLR1927 PROTEIN-RELATED"/>
    <property type="match status" value="1"/>
</dbReference>
<dbReference type="Proteomes" id="UP000317093">
    <property type="component" value="Chromosome"/>
</dbReference>
<evidence type="ECO:0000313" key="3">
    <source>
        <dbReference type="Proteomes" id="UP000317093"/>
    </source>
</evidence>
<keyword evidence="1" id="KW-1133">Transmembrane helix</keyword>
<dbReference type="EMBL" id="CP036279">
    <property type="protein sequence ID" value="QDU64302.1"/>
    <property type="molecule type" value="Genomic_DNA"/>
</dbReference>
<reference evidence="2 3" key="1">
    <citation type="submission" date="2019-02" db="EMBL/GenBank/DDBJ databases">
        <title>Deep-cultivation of Planctomycetes and their phenomic and genomic characterization uncovers novel biology.</title>
        <authorList>
            <person name="Wiegand S."/>
            <person name="Jogler M."/>
            <person name="Boedeker C."/>
            <person name="Pinto D."/>
            <person name="Vollmers J."/>
            <person name="Rivas-Marin E."/>
            <person name="Kohn T."/>
            <person name="Peeters S.H."/>
            <person name="Heuer A."/>
            <person name="Rast P."/>
            <person name="Oberbeckmann S."/>
            <person name="Bunk B."/>
            <person name="Jeske O."/>
            <person name="Meyerdierks A."/>
            <person name="Storesund J.E."/>
            <person name="Kallscheuer N."/>
            <person name="Luecker S."/>
            <person name="Lage O.M."/>
            <person name="Pohl T."/>
            <person name="Merkel B.J."/>
            <person name="Hornburger P."/>
            <person name="Mueller R.-W."/>
            <person name="Bruemmer F."/>
            <person name="Labrenz M."/>
            <person name="Spormann A.M."/>
            <person name="Op den Camp H."/>
            <person name="Overmann J."/>
            <person name="Amann R."/>
            <person name="Jetten M.S.M."/>
            <person name="Mascher T."/>
            <person name="Medema M.H."/>
            <person name="Devos D.P."/>
            <person name="Kaster A.-K."/>
            <person name="Ovreas L."/>
            <person name="Rohde M."/>
            <person name="Galperin M.Y."/>
            <person name="Jogler C."/>
        </authorList>
    </citation>
    <scope>NUCLEOTIDE SEQUENCE [LARGE SCALE GENOMIC DNA]</scope>
    <source>
        <strain evidence="2 3">Pan216</strain>
    </source>
</reference>
<sequence length="416" mass="46607">MRPSPSKPAKTARARQLLAWLTTREIREDWNAYLPWRNRLGAMLIVATIAGVCGVYGSSRAFLIMTFAVAIVVLGVVWPWMNARALRGTLSLDRRRATEGQTIVVTLTLTNRLPWPVHWIAVDLGGMQSKPIEETGDTERADTFIAVVGGRRTITTTWSMKAHRRGLFPRQTPRLRCAFPFGLWRASRPIAIERTALIWPKPAPAPPLPETWGERRTHGELLNDRVGTAGEMLGVRPYRMGDSLRRVHWGQTARHDRMIVCELQSTTVPFVRIVLDSQIRTMLDASLETTADELDHWERAIRLVAGIHDQAIARGAAVEILCGAQMISGSRHVAFDALAQLPDRTAPEDELTATPLQEPSIDIAFQYVVSIDGAPLANQVLGSHRANWRLLRADRQPTSTIGDHRERRDHRLEVPA</sequence>
<keyword evidence="3" id="KW-1185">Reference proteome</keyword>
<organism evidence="2 3">
    <name type="scientific">Kolteria novifilia</name>
    <dbReference type="NCBI Taxonomy" id="2527975"/>
    <lineage>
        <taxon>Bacteria</taxon>
        <taxon>Pseudomonadati</taxon>
        <taxon>Planctomycetota</taxon>
        <taxon>Planctomycetia</taxon>
        <taxon>Kolteriales</taxon>
        <taxon>Kolteriaceae</taxon>
        <taxon>Kolteria</taxon>
    </lineage>
</organism>
<dbReference type="PANTHER" id="PTHR34351:SF1">
    <property type="entry name" value="SLR1927 PROTEIN"/>
    <property type="match status" value="1"/>
</dbReference>
<evidence type="ECO:0000256" key="1">
    <source>
        <dbReference type="SAM" id="Phobius"/>
    </source>
</evidence>
<accession>A0A518BBF7</accession>
<proteinExistence type="predicted"/>
<keyword evidence="1" id="KW-0472">Membrane</keyword>
<feature type="transmembrane region" description="Helical" evidence="1">
    <location>
        <begin position="40"/>
        <end position="57"/>
    </location>
</feature>
<protein>
    <submittedName>
        <fullName evidence="2">Uncharacterized protein</fullName>
    </submittedName>
</protein>
<keyword evidence="1" id="KW-0812">Transmembrane</keyword>
<name>A0A518BBF7_9BACT</name>